<organism evidence="1 2">
    <name type="scientific">Colletotrichum scovillei</name>
    <dbReference type="NCBI Taxonomy" id="1209932"/>
    <lineage>
        <taxon>Eukaryota</taxon>
        <taxon>Fungi</taxon>
        <taxon>Dikarya</taxon>
        <taxon>Ascomycota</taxon>
        <taxon>Pezizomycotina</taxon>
        <taxon>Sordariomycetes</taxon>
        <taxon>Hypocreomycetidae</taxon>
        <taxon>Glomerellales</taxon>
        <taxon>Glomerellaceae</taxon>
        <taxon>Colletotrichum</taxon>
        <taxon>Colletotrichum acutatum species complex</taxon>
    </lineage>
</organism>
<accession>A0A9P7RE03</accession>
<protein>
    <submittedName>
        <fullName evidence="1">Uncharacterized protein</fullName>
    </submittedName>
</protein>
<comment type="caution">
    <text evidence="1">The sequence shown here is derived from an EMBL/GenBank/DDBJ whole genome shotgun (WGS) entry which is preliminary data.</text>
</comment>
<reference evidence="1" key="1">
    <citation type="submission" date="2021-05" db="EMBL/GenBank/DDBJ databases">
        <title>Comparative genomics of three Colletotrichum scovillei strains and genetic complementation revealed genes involved fungal growth and virulence on chili pepper.</title>
        <authorList>
            <person name="Hsieh D.-K."/>
            <person name="Chuang S.-C."/>
            <person name="Chen C.-Y."/>
            <person name="Chao Y.-T."/>
            <person name="Lu M.-Y.J."/>
            <person name="Lee M.-H."/>
            <person name="Shih M.-C."/>
        </authorList>
    </citation>
    <scope>NUCLEOTIDE SEQUENCE</scope>
    <source>
        <strain evidence="1">Coll-153</strain>
    </source>
</reference>
<dbReference type="Proteomes" id="UP000699042">
    <property type="component" value="Unassembled WGS sequence"/>
</dbReference>
<evidence type="ECO:0000313" key="2">
    <source>
        <dbReference type="Proteomes" id="UP000699042"/>
    </source>
</evidence>
<feature type="non-terminal residue" evidence="1">
    <location>
        <position position="37"/>
    </location>
</feature>
<gene>
    <name evidence="1" type="ORF">JMJ77_008236</name>
</gene>
<dbReference type="EMBL" id="JAESDN010000002">
    <property type="protein sequence ID" value="KAG7055785.1"/>
    <property type="molecule type" value="Genomic_DNA"/>
</dbReference>
<keyword evidence="2" id="KW-1185">Reference proteome</keyword>
<name>A0A9P7RE03_9PEZI</name>
<dbReference type="AlphaFoldDB" id="A0A9P7RE03"/>
<evidence type="ECO:0000313" key="1">
    <source>
        <dbReference type="EMBL" id="KAG7055785.1"/>
    </source>
</evidence>
<proteinExistence type="predicted"/>
<sequence length="37" mass="3775">MCASAELAHACTPKTFAARRRVGLSASSELDGSPLAV</sequence>